<comment type="subunit">
    <text evidence="2">Interacts with coenzyme Q.</text>
</comment>
<reference evidence="5" key="1">
    <citation type="submission" date="2022-01" db="EMBL/GenBank/DDBJ databases">
        <authorList>
            <person name="King R."/>
        </authorList>
    </citation>
    <scope>NUCLEOTIDE SEQUENCE</scope>
</reference>
<dbReference type="Pfam" id="PF03364">
    <property type="entry name" value="Polyketide_cyc"/>
    <property type="match status" value="1"/>
</dbReference>
<evidence type="ECO:0000256" key="3">
    <source>
        <dbReference type="ARBA" id="ARBA00024947"/>
    </source>
</evidence>
<dbReference type="AlphaFoldDB" id="A0A9P0CKB6"/>
<comment type="function">
    <text evidence="3">Required for the function of coenzyme Q in the respiratory chain. May serve as a chaperone or may be involved in the transport of Q6 from its site of synthesis to the catalytic sites of the respiratory complexes.</text>
</comment>
<dbReference type="PANTHER" id="PTHR12901:SF10">
    <property type="entry name" value="COENZYME Q-BINDING PROTEIN COQ10, MITOCHONDRIAL"/>
    <property type="match status" value="1"/>
</dbReference>
<sequence>MQLQFSQLLFKNSFQKNGFSIRYLFKESARQKQYKAKKLIGFSKLEIYEIVADVQSYDKFLPFCTKSTVLSHRPKEMRANLVIGFPPIVENYDSTVLFDKPNIVKSVCTNGTLFYYLESTWIFHPGLQSNTRSCIIDFSIKFNFKSVLYSQVASLFFDRLVQQMESAFMNEAARRYGKPSIKTHILNETFAN</sequence>
<dbReference type="PANTHER" id="PTHR12901">
    <property type="entry name" value="SPERM PROTEIN HOMOLOG"/>
    <property type="match status" value="1"/>
</dbReference>
<keyword evidence="6" id="KW-1185">Reference proteome</keyword>
<comment type="similarity">
    <text evidence="1">Belongs to the COQ10 family.</text>
</comment>
<gene>
    <name evidence="5" type="ORF">PSYICH_LOCUS706</name>
</gene>
<dbReference type="GO" id="GO:0005739">
    <property type="term" value="C:mitochondrion"/>
    <property type="evidence" value="ECO:0007669"/>
    <property type="project" value="TreeGrafter"/>
</dbReference>
<dbReference type="EMBL" id="OV651813">
    <property type="protein sequence ID" value="CAH1099686.1"/>
    <property type="molecule type" value="Genomic_DNA"/>
</dbReference>
<protein>
    <recommendedName>
        <fullName evidence="4">Coenzyme Q-binding protein COQ10 START domain-containing protein</fullName>
    </recommendedName>
</protein>
<evidence type="ECO:0000259" key="4">
    <source>
        <dbReference type="Pfam" id="PF03364"/>
    </source>
</evidence>
<dbReference type="CDD" id="cd07813">
    <property type="entry name" value="COQ10p_like"/>
    <property type="match status" value="1"/>
</dbReference>
<dbReference type="InterPro" id="IPR044996">
    <property type="entry name" value="COQ10-like"/>
</dbReference>
<dbReference type="InterPro" id="IPR005031">
    <property type="entry name" value="COQ10_START"/>
</dbReference>
<dbReference type="Gene3D" id="3.30.530.20">
    <property type="match status" value="1"/>
</dbReference>
<dbReference type="Proteomes" id="UP001153636">
    <property type="component" value="Chromosome 1"/>
</dbReference>
<name>A0A9P0CKB6_9CUCU</name>
<accession>A0A9P0CKB6</accession>
<proteinExistence type="inferred from homology"/>
<dbReference type="GO" id="GO:0045333">
    <property type="term" value="P:cellular respiration"/>
    <property type="evidence" value="ECO:0007669"/>
    <property type="project" value="InterPro"/>
</dbReference>
<evidence type="ECO:0000256" key="2">
    <source>
        <dbReference type="ARBA" id="ARBA00011814"/>
    </source>
</evidence>
<dbReference type="GO" id="GO:0048039">
    <property type="term" value="F:ubiquinone binding"/>
    <property type="evidence" value="ECO:0007669"/>
    <property type="project" value="InterPro"/>
</dbReference>
<dbReference type="SUPFAM" id="SSF55961">
    <property type="entry name" value="Bet v1-like"/>
    <property type="match status" value="1"/>
</dbReference>
<dbReference type="OrthoDB" id="292693at2759"/>
<dbReference type="InterPro" id="IPR023393">
    <property type="entry name" value="START-like_dom_sf"/>
</dbReference>
<evidence type="ECO:0000313" key="5">
    <source>
        <dbReference type="EMBL" id="CAH1099686.1"/>
    </source>
</evidence>
<organism evidence="5 6">
    <name type="scientific">Psylliodes chrysocephalus</name>
    <dbReference type="NCBI Taxonomy" id="3402493"/>
    <lineage>
        <taxon>Eukaryota</taxon>
        <taxon>Metazoa</taxon>
        <taxon>Ecdysozoa</taxon>
        <taxon>Arthropoda</taxon>
        <taxon>Hexapoda</taxon>
        <taxon>Insecta</taxon>
        <taxon>Pterygota</taxon>
        <taxon>Neoptera</taxon>
        <taxon>Endopterygota</taxon>
        <taxon>Coleoptera</taxon>
        <taxon>Polyphaga</taxon>
        <taxon>Cucujiformia</taxon>
        <taxon>Chrysomeloidea</taxon>
        <taxon>Chrysomelidae</taxon>
        <taxon>Galerucinae</taxon>
        <taxon>Alticini</taxon>
        <taxon>Psylliodes</taxon>
    </lineage>
</organism>
<evidence type="ECO:0000256" key="1">
    <source>
        <dbReference type="ARBA" id="ARBA00006885"/>
    </source>
</evidence>
<feature type="domain" description="Coenzyme Q-binding protein COQ10 START" evidence="4">
    <location>
        <begin position="46"/>
        <end position="168"/>
    </location>
</feature>
<evidence type="ECO:0000313" key="6">
    <source>
        <dbReference type="Proteomes" id="UP001153636"/>
    </source>
</evidence>